<gene>
    <name evidence="3" type="ORF">WR25_05976</name>
</gene>
<dbReference type="GO" id="GO:0090314">
    <property type="term" value="P:positive regulation of protein targeting to membrane"/>
    <property type="evidence" value="ECO:0007669"/>
    <property type="project" value="TreeGrafter"/>
</dbReference>
<dbReference type="InterPro" id="IPR035892">
    <property type="entry name" value="C2_domain_sf"/>
</dbReference>
<dbReference type="OrthoDB" id="419768at2759"/>
<dbReference type="InterPro" id="IPR035439">
    <property type="entry name" value="UPF0145_dom_sf"/>
</dbReference>
<dbReference type="GO" id="GO:0072659">
    <property type="term" value="P:protein localization to plasma membrane"/>
    <property type="evidence" value="ECO:0007669"/>
    <property type="project" value="TreeGrafter"/>
</dbReference>
<evidence type="ECO:0000313" key="4">
    <source>
        <dbReference type="Proteomes" id="UP000218231"/>
    </source>
</evidence>
<protein>
    <recommendedName>
        <fullName evidence="2">C2 domain-containing protein</fullName>
    </recommendedName>
</protein>
<dbReference type="SUPFAM" id="SSF49562">
    <property type="entry name" value="C2 domain (Calcium/lipid-binding domain, CaLB)"/>
    <property type="match status" value="1"/>
</dbReference>
<organism evidence="3 4">
    <name type="scientific">Diploscapter pachys</name>
    <dbReference type="NCBI Taxonomy" id="2018661"/>
    <lineage>
        <taxon>Eukaryota</taxon>
        <taxon>Metazoa</taxon>
        <taxon>Ecdysozoa</taxon>
        <taxon>Nematoda</taxon>
        <taxon>Chromadorea</taxon>
        <taxon>Rhabditida</taxon>
        <taxon>Rhabditina</taxon>
        <taxon>Rhabditomorpha</taxon>
        <taxon>Rhabditoidea</taxon>
        <taxon>Rhabditidae</taxon>
        <taxon>Diploscapter</taxon>
    </lineage>
</organism>
<dbReference type="GO" id="GO:0005544">
    <property type="term" value="F:calcium-dependent phospholipid binding"/>
    <property type="evidence" value="ECO:0007669"/>
    <property type="project" value="InterPro"/>
</dbReference>
<dbReference type="Pfam" id="PF23025">
    <property type="entry name" value="YbjQ_2"/>
    <property type="match status" value="3"/>
</dbReference>
<reference evidence="3 4" key="1">
    <citation type="journal article" date="2017" name="Curr. Biol.">
        <title>Genome architecture and evolution of a unichromosomal asexual nematode.</title>
        <authorList>
            <person name="Fradin H."/>
            <person name="Zegar C."/>
            <person name="Gutwein M."/>
            <person name="Lucas J."/>
            <person name="Kovtun M."/>
            <person name="Corcoran D."/>
            <person name="Baugh L.R."/>
            <person name="Kiontke K."/>
            <person name="Gunsalus K."/>
            <person name="Fitch D.H."/>
            <person name="Piano F."/>
        </authorList>
    </citation>
    <scope>NUCLEOTIDE SEQUENCE [LARGE SCALE GENOMIC DNA]</scope>
    <source>
        <strain evidence="3">PF1309</strain>
    </source>
</reference>
<dbReference type="InterPro" id="IPR038983">
    <property type="entry name" value="C2CD5"/>
</dbReference>
<dbReference type="STRING" id="2018661.A0A2A2LQ65"/>
<feature type="region of interest" description="Disordered" evidence="1">
    <location>
        <begin position="361"/>
        <end position="389"/>
    </location>
</feature>
<sequence length="777" mass="86494">MLIPICCERLPVRLEIAIISAKSLPIMDKSINSTDAFVELRYLDSIEKTDVVTSLNPVWNSDYFLFDTDEKELSEEWVQFRVMDHDTYSANDAIGRVNLDCNVLVERMRVTKTDSCEETMIMKIYDTLYGIRGELTFKVRIHLLMQADYSNYVQMFTGSKLPQDLKAIEIVGIIDNICCEKDPDFEWLDKIRTPRATNEARQNAIRETLREAAIGLAHKADKQQANVIMGYKEYVDMEGEGSNLITVRALGTAFRVVPAKHSVSPYGKPQKPVLTISNLPNDRISGIGSWVTAKAVQVLENVEEPEMLRKNWWNTLRCELYQQALSIGCNLVIGYEEQFVVHQGVAVISASGTAVVLGKEEEGSSASISTPSEPPNSRGSPMNAPPSESFVVKEKKPIFKFQFNEARDKRSDSIPKPLYFRCSQFHAPPGLSKFPVPVKCNPCSYCKSGVVPEMILSTTSCPPSQYYTGPRSFIQVNVTRKLQSNTADLENFAIDIGNSIPFADHDLIGSLLSEAKTINLHANAIFDLRYVFSLSEDCLVVVATGILLRLLSIPKADLSSPISNVLSFSSLQRHNDARRFSWGTVRDAMRFNKSSSMAPSITLKILNLKQPSPLGEDPLRNKISLNSIVEKVRRKQQKEYISHVVFERHLSLTIGIHEAQLAANSGNIAGVHLSSSLHPGFINKDIADSNSIVLTRFSDVFVREDLSNSVKDSTSVDGFVTAVLEERIQSAKSLLTLAGSNAAISSVRIGCPQFNVSKEHAHIILLFSFDLNQMLVT</sequence>
<comment type="caution">
    <text evidence="3">The sequence shown here is derived from an EMBL/GenBank/DDBJ whole genome shotgun (WGS) entry which is preliminary data.</text>
</comment>
<keyword evidence="4" id="KW-1185">Reference proteome</keyword>
<dbReference type="GO" id="GO:0031340">
    <property type="term" value="P:positive regulation of vesicle fusion"/>
    <property type="evidence" value="ECO:0007669"/>
    <property type="project" value="TreeGrafter"/>
</dbReference>
<dbReference type="SUPFAM" id="SSF117782">
    <property type="entry name" value="YbjQ-like"/>
    <property type="match status" value="1"/>
</dbReference>
<dbReference type="EMBL" id="LIAE01006519">
    <property type="protein sequence ID" value="PAV88382.1"/>
    <property type="molecule type" value="Genomic_DNA"/>
</dbReference>
<dbReference type="PANTHER" id="PTHR37412:SF2">
    <property type="entry name" value="C2 DOMAIN-CONTAINING PROTEIN 5"/>
    <property type="match status" value="1"/>
</dbReference>
<dbReference type="GO" id="GO:0005886">
    <property type="term" value="C:plasma membrane"/>
    <property type="evidence" value="ECO:0007669"/>
    <property type="project" value="TreeGrafter"/>
</dbReference>
<dbReference type="AlphaFoldDB" id="A0A2A2LQ65"/>
<dbReference type="InterPro" id="IPR000008">
    <property type="entry name" value="C2_dom"/>
</dbReference>
<dbReference type="Proteomes" id="UP000218231">
    <property type="component" value="Unassembled WGS sequence"/>
</dbReference>
<evidence type="ECO:0000313" key="3">
    <source>
        <dbReference type="EMBL" id="PAV88382.1"/>
    </source>
</evidence>
<accession>A0A2A2LQ65</accession>
<evidence type="ECO:0000256" key="1">
    <source>
        <dbReference type="SAM" id="MobiDB-lite"/>
    </source>
</evidence>
<dbReference type="PANTHER" id="PTHR37412">
    <property type="entry name" value="C2 DOMAIN-CONTAINING PROTEIN 5"/>
    <property type="match status" value="1"/>
</dbReference>
<feature type="compositionally biased region" description="Polar residues" evidence="1">
    <location>
        <begin position="364"/>
        <end position="380"/>
    </location>
</feature>
<proteinExistence type="predicted"/>
<dbReference type="Pfam" id="PF00168">
    <property type="entry name" value="C2"/>
    <property type="match status" value="1"/>
</dbReference>
<dbReference type="Gene3D" id="2.60.40.150">
    <property type="entry name" value="C2 domain"/>
    <property type="match status" value="1"/>
</dbReference>
<dbReference type="GO" id="GO:0005509">
    <property type="term" value="F:calcium ion binding"/>
    <property type="evidence" value="ECO:0007669"/>
    <property type="project" value="TreeGrafter"/>
</dbReference>
<dbReference type="PROSITE" id="PS50004">
    <property type="entry name" value="C2"/>
    <property type="match status" value="1"/>
</dbReference>
<feature type="domain" description="C2" evidence="2">
    <location>
        <begin position="1"/>
        <end position="114"/>
    </location>
</feature>
<name>A0A2A2LQ65_9BILA</name>
<dbReference type="InterPro" id="IPR056431">
    <property type="entry name" value="C2CD5_YbjQ-rel_dom"/>
</dbReference>
<evidence type="ECO:0000259" key="2">
    <source>
        <dbReference type="PROSITE" id="PS50004"/>
    </source>
</evidence>
<dbReference type="GO" id="GO:0010828">
    <property type="term" value="P:positive regulation of D-glucose transmembrane transport"/>
    <property type="evidence" value="ECO:0007669"/>
    <property type="project" value="TreeGrafter"/>
</dbReference>
<dbReference type="SMART" id="SM00239">
    <property type="entry name" value="C2"/>
    <property type="match status" value="1"/>
</dbReference>
<dbReference type="GO" id="GO:0065002">
    <property type="term" value="P:intracellular protein transmembrane transport"/>
    <property type="evidence" value="ECO:0007669"/>
    <property type="project" value="TreeGrafter"/>
</dbReference>